<accession>A0ABW9ZBP9</accession>
<comment type="caution">
    <text evidence="2">The sequence shown here is derived from an EMBL/GenBank/DDBJ whole genome shotgun (WGS) entry which is preliminary data.</text>
</comment>
<dbReference type="InterPro" id="IPR038636">
    <property type="entry name" value="Wzi_sf"/>
</dbReference>
<keyword evidence="1" id="KW-0732">Signal</keyword>
<feature type="signal peptide" evidence="1">
    <location>
        <begin position="1"/>
        <end position="19"/>
    </location>
</feature>
<feature type="chain" id="PRO_5046363916" evidence="1">
    <location>
        <begin position="20"/>
        <end position="699"/>
    </location>
</feature>
<proteinExistence type="predicted"/>
<organism evidence="2 3">
    <name type="scientific">Flavobacterium ichthyis</name>
    <dbReference type="NCBI Taxonomy" id="2698827"/>
    <lineage>
        <taxon>Bacteria</taxon>
        <taxon>Pseudomonadati</taxon>
        <taxon>Bacteroidota</taxon>
        <taxon>Flavobacteriia</taxon>
        <taxon>Flavobacteriales</taxon>
        <taxon>Flavobacteriaceae</taxon>
        <taxon>Flavobacterium</taxon>
    </lineage>
</organism>
<dbReference type="RefSeq" id="WP_166537366.1">
    <property type="nucleotide sequence ID" value="NZ_JAABLM010000011.1"/>
</dbReference>
<evidence type="ECO:0000313" key="3">
    <source>
        <dbReference type="Proteomes" id="UP000798602"/>
    </source>
</evidence>
<dbReference type="Proteomes" id="UP000798602">
    <property type="component" value="Unassembled WGS sequence"/>
</dbReference>
<dbReference type="EMBL" id="JAABLM010000011">
    <property type="protein sequence ID" value="NBL65546.1"/>
    <property type="molecule type" value="Genomic_DNA"/>
</dbReference>
<sequence>MKKIFALLLIFLIQVSLKAQTSKEQFPVFPECQSLEASQVENCFYQTLEHFVFNNFKVPQEVTADNFQGNVVVLFEVTDEGNFSVQYVSAAKESLSEESKRVFNLLPKIIPPTYNGKPTYAKYTLNIGIPLVAPTDRNLAKATPKINDINRDRSKELTEFDSIVYQKFDNPQLKSRLNIPFSHSFYARFDRAMNQVGANNHTSSKPYTFEEVNRYYDLEQDQKSLQKNKQSWAGKKLWNENLVAIQGEGYWFTLNPIFDLQLGKSDPSETNYTFQNTRGIQVNGEIGKQLSFTTTIFESQGRFADYYNRFIESLAPSGGNPATIPGIGIAKEFKEDAYDFPMAEANITFTPNQFINLQLGYGRNFLGDGYRSLLQGDGVSPHPYFKLNTTFWKIKYTNLYMWLKDIRPEATVDGTYGTKFIASHYLSWNVTKRWNLGFFESVVWTNQNDRGFDMTFVNPIIFYRAVEFGASSKTGNALLGLTSKYKFNNQIMGYGQFLLDEFSLADMKSGEKSWKNKYGFQLGAKYFDAFNVKNLLLQLEYNNVRPYVYSHSNPLTNYGHSNQSMGHQWGGNFREFIAIARYYKGRWFGDAKFTYGKRGLDFNTPENNFNYGGDIYQNYDVNRPFDVGVEVGQGNTSKIFIADLQAGYVINPTTNLKLFGSLIYRNFNPLADTTLHFKENTTWFSVGIRSDIFNWYFDY</sequence>
<keyword evidence="3" id="KW-1185">Reference proteome</keyword>
<protein>
    <submittedName>
        <fullName evidence="2">Gliding motility protein RemB</fullName>
    </submittedName>
</protein>
<evidence type="ECO:0000256" key="1">
    <source>
        <dbReference type="SAM" id="SignalP"/>
    </source>
</evidence>
<evidence type="ECO:0000313" key="2">
    <source>
        <dbReference type="EMBL" id="NBL65546.1"/>
    </source>
</evidence>
<reference evidence="3" key="1">
    <citation type="submission" date="2020-01" db="EMBL/GenBank/DDBJ databases">
        <title>Sphingomonas sp. strain CSW-10.</title>
        <authorList>
            <person name="Chen W.-M."/>
        </authorList>
    </citation>
    <scope>NUCLEOTIDE SEQUENCE [LARGE SCALE GENOMIC DNA]</scope>
    <source>
        <strain evidence="3">NST-5</strain>
    </source>
</reference>
<gene>
    <name evidence="2" type="ORF">GV828_10070</name>
</gene>
<dbReference type="Gene3D" id="3.30.1150.10">
    <property type="match status" value="1"/>
</dbReference>
<dbReference type="Gene3D" id="2.40.160.130">
    <property type="entry name" value="Capsule assembly protein Wzi"/>
    <property type="match status" value="1"/>
</dbReference>
<name>A0ABW9ZBP9_9FLAO</name>